<feature type="signal peptide" evidence="6">
    <location>
        <begin position="1"/>
        <end position="18"/>
    </location>
</feature>
<evidence type="ECO:0000313" key="8">
    <source>
        <dbReference type="EnsemblMetazoa" id="CLYHEMP015266.6"/>
    </source>
</evidence>
<keyword evidence="2" id="KW-0964">Secreted</keyword>
<evidence type="ECO:0000256" key="6">
    <source>
        <dbReference type="SAM" id="SignalP"/>
    </source>
</evidence>
<proteinExistence type="predicted"/>
<dbReference type="InterPro" id="IPR052065">
    <property type="entry name" value="Compl_asym_regulator"/>
</dbReference>
<evidence type="ECO:0000313" key="9">
    <source>
        <dbReference type="Proteomes" id="UP000594262"/>
    </source>
</evidence>
<reference evidence="8" key="1">
    <citation type="submission" date="2021-01" db="UniProtKB">
        <authorList>
            <consortium name="EnsemblMetazoa"/>
        </authorList>
    </citation>
    <scope>IDENTIFICATION</scope>
</reference>
<evidence type="ECO:0000259" key="7">
    <source>
        <dbReference type="PROSITE" id="PS50041"/>
    </source>
</evidence>
<keyword evidence="4" id="KW-0677">Repeat</keyword>
<dbReference type="PANTHER" id="PTHR22906">
    <property type="entry name" value="PROPERDIN"/>
    <property type="match status" value="1"/>
</dbReference>
<dbReference type="PROSITE" id="PS50041">
    <property type="entry name" value="C_TYPE_LECTIN_2"/>
    <property type="match status" value="1"/>
</dbReference>
<dbReference type="AlphaFoldDB" id="A0A7M5WZS2"/>
<dbReference type="InterPro" id="IPR016186">
    <property type="entry name" value="C-type_lectin-like/link_sf"/>
</dbReference>
<dbReference type="SMART" id="SM00209">
    <property type="entry name" value="TSP1"/>
    <property type="match status" value="6"/>
</dbReference>
<dbReference type="PRINTS" id="PR01705">
    <property type="entry name" value="TSP1REPEAT"/>
</dbReference>
<feature type="chain" id="PRO_5029568128" description="C-type lectin domain-containing protein" evidence="6">
    <location>
        <begin position="19"/>
        <end position="659"/>
    </location>
</feature>
<protein>
    <recommendedName>
        <fullName evidence="7">C-type lectin domain-containing protein</fullName>
    </recommendedName>
</protein>
<evidence type="ECO:0000256" key="1">
    <source>
        <dbReference type="ARBA" id="ARBA00004613"/>
    </source>
</evidence>
<dbReference type="Pfam" id="PF00090">
    <property type="entry name" value="TSP_1"/>
    <property type="match status" value="6"/>
</dbReference>
<evidence type="ECO:0000256" key="2">
    <source>
        <dbReference type="ARBA" id="ARBA00022525"/>
    </source>
</evidence>
<organism evidence="8 9">
    <name type="scientific">Clytia hemisphaerica</name>
    <dbReference type="NCBI Taxonomy" id="252671"/>
    <lineage>
        <taxon>Eukaryota</taxon>
        <taxon>Metazoa</taxon>
        <taxon>Cnidaria</taxon>
        <taxon>Hydrozoa</taxon>
        <taxon>Hydroidolina</taxon>
        <taxon>Leptothecata</taxon>
        <taxon>Obeliida</taxon>
        <taxon>Clytiidae</taxon>
        <taxon>Clytia</taxon>
    </lineage>
</organism>
<dbReference type="PROSITE" id="PS50092">
    <property type="entry name" value="TSP1"/>
    <property type="match status" value="6"/>
</dbReference>
<dbReference type="OrthoDB" id="446173at2759"/>
<comment type="subcellular location">
    <subcellularLocation>
        <location evidence="1">Secreted</location>
    </subcellularLocation>
</comment>
<dbReference type="EnsemblMetazoa" id="CLYHEMT015266.6">
    <property type="protein sequence ID" value="CLYHEMP015266.6"/>
    <property type="gene ID" value="CLYHEMG015266"/>
</dbReference>
<evidence type="ECO:0000256" key="5">
    <source>
        <dbReference type="ARBA" id="ARBA00023157"/>
    </source>
</evidence>
<dbReference type="Proteomes" id="UP000594262">
    <property type="component" value="Unplaced"/>
</dbReference>
<dbReference type="SMART" id="SM00034">
    <property type="entry name" value="CLECT"/>
    <property type="match status" value="1"/>
</dbReference>
<dbReference type="PROSITE" id="PS00615">
    <property type="entry name" value="C_TYPE_LECTIN_1"/>
    <property type="match status" value="1"/>
</dbReference>
<dbReference type="Pfam" id="PF00059">
    <property type="entry name" value="Lectin_C"/>
    <property type="match status" value="1"/>
</dbReference>
<dbReference type="InterPro" id="IPR018378">
    <property type="entry name" value="C-type_lectin_CS"/>
</dbReference>
<dbReference type="FunFam" id="2.20.100.10:FF:000001">
    <property type="entry name" value="semaphorin-5A isoform X1"/>
    <property type="match status" value="5"/>
</dbReference>
<name>A0A7M5WZS2_9CNID</name>
<keyword evidence="3 6" id="KW-0732">Signal</keyword>
<dbReference type="Gene3D" id="3.10.100.10">
    <property type="entry name" value="Mannose-Binding Protein A, subunit A"/>
    <property type="match status" value="1"/>
</dbReference>
<evidence type="ECO:0000256" key="4">
    <source>
        <dbReference type="ARBA" id="ARBA00022737"/>
    </source>
</evidence>
<evidence type="ECO:0000256" key="3">
    <source>
        <dbReference type="ARBA" id="ARBA00022729"/>
    </source>
</evidence>
<dbReference type="InterPro" id="IPR016187">
    <property type="entry name" value="CTDL_fold"/>
</dbReference>
<dbReference type="SUPFAM" id="SSF56436">
    <property type="entry name" value="C-type lectin-like"/>
    <property type="match status" value="1"/>
</dbReference>
<dbReference type="PANTHER" id="PTHR22906:SF43">
    <property type="entry name" value="PROPERDIN"/>
    <property type="match status" value="1"/>
</dbReference>
<dbReference type="Gene3D" id="2.20.100.10">
    <property type="entry name" value="Thrombospondin type-1 (TSP1) repeat"/>
    <property type="match status" value="6"/>
</dbReference>
<dbReference type="InterPro" id="IPR036383">
    <property type="entry name" value="TSP1_rpt_sf"/>
</dbReference>
<sequence length="659" mass="71029">MYIILVIIAISFIKPSQSQGTIHDFNGKRYILENAALTWSGAEADCVSRRGHLASIQSDAEANFFNFVASNRQIWLGATKTLNSPPSDDWKWSDDTCWSYTNWNVGEPNNGGGNEDCMATAGGSTSVWNDLNCAASLPYLCELDDCGTANCQIDGGWSSWSWGACDAPCGPGTQIEERSCTNPSVSNGGLSCCGSATGNTQSCEVVPCPVNGGWTAWGTWGACSDPCGTGSQERSRTCTNPTPAHGGDPCAGDTSESQDCNTNPCPVNGGWTAWGTWGACTATCGTGSQERSRTCTNPTPAHGGDPCAGDTSESQDCNTNPCPVNGGWTAWGTWGACTATCGTGSQERSRTCTNPTPAHGGDPCAGDTSEPQDCNTNPCPIHGVWTSWGSWETCSLTCGTGSQNRTRTCTDPAPQHGGDNCAGDASEPQDCNTNPCPVNGNWGQWSNWTECDKPCGVGFQNRSRVCDDPAPAHGGNDCNGTHTNETQMCNFNYCPDMCNQYFKMCGCEDIPVIYDMTLLTTNATYYGIDETDVNVTLNSLGTWDSEAIKLLCKNSQCSDTSLQSAINDIQAEIDRIQISLNTVSLSKKLIRKMIDCKANVWGRRGELYDHYEALCKRKVIVRQVHEDLKIKKNILEKEKKRCADRSWLRQVLENSWSKM</sequence>
<dbReference type="SUPFAM" id="SSF82895">
    <property type="entry name" value="TSP-1 type 1 repeat"/>
    <property type="match status" value="6"/>
</dbReference>
<feature type="domain" description="C-type lectin" evidence="7">
    <location>
        <begin position="25"/>
        <end position="142"/>
    </location>
</feature>
<accession>A0A7M5WZS2</accession>
<dbReference type="InterPro" id="IPR001304">
    <property type="entry name" value="C-type_lectin-like"/>
</dbReference>
<dbReference type="InterPro" id="IPR000884">
    <property type="entry name" value="TSP1_rpt"/>
</dbReference>
<keyword evidence="9" id="KW-1185">Reference proteome</keyword>
<keyword evidence="5" id="KW-1015">Disulfide bond</keyword>